<comment type="caution">
    <text evidence="9">The sequence shown here is derived from an EMBL/GenBank/DDBJ whole genome shotgun (WGS) entry which is preliminary data.</text>
</comment>
<evidence type="ECO:0000313" key="9">
    <source>
        <dbReference type="EMBL" id="KAF6212337.1"/>
    </source>
</evidence>
<evidence type="ECO:0000256" key="6">
    <source>
        <dbReference type="ARBA" id="ARBA00023136"/>
    </source>
</evidence>
<dbReference type="PANTHER" id="PTHR14274:SF1">
    <property type="entry name" value="SMALL INTEGRAL MEMBRANE PROTEIN 8"/>
    <property type="match status" value="1"/>
</dbReference>
<dbReference type="Pfam" id="PF14937">
    <property type="entry name" value="DUF4500"/>
    <property type="match status" value="1"/>
</dbReference>
<feature type="region of interest" description="Disordered" evidence="7">
    <location>
        <begin position="42"/>
        <end position="61"/>
    </location>
</feature>
<comment type="similarity">
    <text evidence="2">Belongs to the SMIM8 family.</text>
</comment>
<keyword evidence="10" id="KW-1185">Reference proteome</keyword>
<evidence type="ECO:0000256" key="2">
    <source>
        <dbReference type="ARBA" id="ARBA00009328"/>
    </source>
</evidence>
<evidence type="ECO:0000256" key="3">
    <source>
        <dbReference type="ARBA" id="ARBA00014451"/>
    </source>
</evidence>
<dbReference type="PANTHER" id="PTHR14274">
    <property type="entry name" value="SMALL INTEGRAL MEMBRANE PROTEIN 8"/>
    <property type="match status" value="1"/>
</dbReference>
<reference evidence="9" key="1">
    <citation type="journal article" date="2021" name="Mol. Ecol. Resour.">
        <title>Apolygus lucorum genome provides insights into omnivorousness and mesophyll feeding.</title>
        <authorList>
            <person name="Liu Y."/>
            <person name="Liu H."/>
            <person name="Wang H."/>
            <person name="Huang T."/>
            <person name="Liu B."/>
            <person name="Yang B."/>
            <person name="Yin L."/>
            <person name="Li B."/>
            <person name="Zhang Y."/>
            <person name="Zhang S."/>
            <person name="Jiang F."/>
            <person name="Zhang X."/>
            <person name="Ren Y."/>
            <person name="Wang B."/>
            <person name="Wang S."/>
            <person name="Lu Y."/>
            <person name="Wu K."/>
            <person name="Fan W."/>
            <person name="Wang G."/>
        </authorList>
    </citation>
    <scope>NUCLEOTIDE SEQUENCE</scope>
    <source>
        <strain evidence="9">12Hb</strain>
    </source>
</reference>
<keyword evidence="5 8" id="KW-1133">Transmembrane helix</keyword>
<dbReference type="AlphaFoldDB" id="A0A8S9XTS6"/>
<dbReference type="Proteomes" id="UP000466442">
    <property type="component" value="Unassembled WGS sequence"/>
</dbReference>
<dbReference type="InterPro" id="IPR026686">
    <property type="entry name" value="UPF0708"/>
</dbReference>
<protein>
    <recommendedName>
        <fullName evidence="3">Small integral membrane protein 8</fullName>
    </recommendedName>
</protein>
<evidence type="ECO:0000313" key="10">
    <source>
        <dbReference type="Proteomes" id="UP000466442"/>
    </source>
</evidence>
<evidence type="ECO:0000256" key="7">
    <source>
        <dbReference type="SAM" id="MobiDB-lite"/>
    </source>
</evidence>
<feature type="transmembrane region" description="Helical" evidence="8">
    <location>
        <begin position="86"/>
        <end position="104"/>
    </location>
</feature>
<evidence type="ECO:0000256" key="5">
    <source>
        <dbReference type="ARBA" id="ARBA00022989"/>
    </source>
</evidence>
<dbReference type="OrthoDB" id="1880105at2759"/>
<gene>
    <name evidence="9" type="ORF">GE061_012859</name>
</gene>
<organism evidence="9 10">
    <name type="scientific">Apolygus lucorum</name>
    <name type="common">Small green plant bug</name>
    <name type="synonym">Lygocoris lucorum</name>
    <dbReference type="NCBI Taxonomy" id="248454"/>
    <lineage>
        <taxon>Eukaryota</taxon>
        <taxon>Metazoa</taxon>
        <taxon>Ecdysozoa</taxon>
        <taxon>Arthropoda</taxon>
        <taxon>Hexapoda</taxon>
        <taxon>Insecta</taxon>
        <taxon>Pterygota</taxon>
        <taxon>Neoptera</taxon>
        <taxon>Paraneoptera</taxon>
        <taxon>Hemiptera</taxon>
        <taxon>Heteroptera</taxon>
        <taxon>Panheteroptera</taxon>
        <taxon>Cimicomorpha</taxon>
        <taxon>Miridae</taxon>
        <taxon>Mirini</taxon>
        <taxon>Apolygus</taxon>
    </lineage>
</organism>
<evidence type="ECO:0000256" key="4">
    <source>
        <dbReference type="ARBA" id="ARBA00022692"/>
    </source>
</evidence>
<comment type="subcellular location">
    <subcellularLocation>
        <location evidence="1">Membrane</location>
        <topology evidence="1">Single-pass membrane protein</topology>
    </subcellularLocation>
</comment>
<evidence type="ECO:0000256" key="1">
    <source>
        <dbReference type="ARBA" id="ARBA00004167"/>
    </source>
</evidence>
<keyword evidence="4 8" id="KW-0812">Transmembrane</keyword>
<dbReference type="EMBL" id="WIXP02000004">
    <property type="protein sequence ID" value="KAF6212337.1"/>
    <property type="molecule type" value="Genomic_DNA"/>
</dbReference>
<proteinExistence type="inferred from homology"/>
<accession>A0A8S9XTS6</accession>
<dbReference type="GO" id="GO:0016020">
    <property type="term" value="C:membrane"/>
    <property type="evidence" value="ECO:0007669"/>
    <property type="project" value="UniProtKB-SubCell"/>
</dbReference>
<evidence type="ECO:0000256" key="8">
    <source>
        <dbReference type="SAM" id="Phobius"/>
    </source>
</evidence>
<keyword evidence="6 8" id="KW-0472">Membrane</keyword>
<name>A0A8S9XTS6_APOLU</name>
<sequence length="134" mass="15335">MERNYRRMDQEEEEEENPNTFDVTFLGRCAFEGNPLHSRGLISYSGMSEQPPKVVESKPGDGIRSMKTSNVFRAINFELYAAPNKVIMAMGLVAVIGCTGYIIYMREKYKGMGYYPAVDSEGKEHFIKKKSKWD</sequence>